<feature type="transmembrane region" description="Helical" evidence="2">
    <location>
        <begin position="109"/>
        <end position="135"/>
    </location>
</feature>
<keyword evidence="2" id="KW-0472">Membrane</keyword>
<sequence>MAHHEGVSSAERDPSSSPPRSGALRRRGLLRGFGVVAVIIVGVLVGRVLGASTLSTTVGELLVWGATCAGLTLAVIVGRLLVHPWWGAVLAWGAFMAGVVPPLSDQDALWAVGAFVLALLAAGYVAVLNSVVSALDERRRRRLR</sequence>
<name>A6WAN9_KINRD</name>
<protein>
    <submittedName>
        <fullName evidence="3">Uncharacterized protein</fullName>
    </submittedName>
</protein>
<reference evidence="4" key="1">
    <citation type="journal article" date="2008" name="PLoS ONE">
        <title>Survival in nuclear waste, extreme resistance, and potential applications gleaned from the genome sequence of Kineococcus radiotolerans SRS30216.</title>
        <authorList>
            <person name="Bagwell C.E."/>
            <person name="Bhat S."/>
            <person name="Hawkins G.M."/>
            <person name="Smith B.W."/>
            <person name="Biswas T."/>
            <person name="Hoover T.R."/>
            <person name="Saunders E."/>
            <person name="Han C.S."/>
            <person name="Tsodikov O.V."/>
            <person name="Shimkets L.J."/>
        </authorList>
    </citation>
    <scope>NUCLEOTIDE SEQUENCE [LARGE SCALE GENOMIC DNA]</scope>
    <source>
        <strain evidence="4">ATCC BAA-149 / DSM 14245 / SRS30216</strain>
    </source>
</reference>
<feature type="compositionally biased region" description="Basic and acidic residues" evidence="1">
    <location>
        <begin position="1"/>
        <end position="14"/>
    </location>
</feature>
<feature type="transmembrane region" description="Helical" evidence="2">
    <location>
        <begin position="61"/>
        <end position="78"/>
    </location>
</feature>
<evidence type="ECO:0000256" key="1">
    <source>
        <dbReference type="SAM" id="MobiDB-lite"/>
    </source>
</evidence>
<dbReference type="AlphaFoldDB" id="A6WAN9"/>
<feature type="transmembrane region" description="Helical" evidence="2">
    <location>
        <begin position="29"/>
        <end position="49"/>
    </location>
</feature>
<evidence type="ECO:0000313" key="4">
    <source>
        <dbReference type="Proteomes" id="UP000001116"/>
    </source>
</evidence>
<dbReference type="HOGENOM" id="CLU_1793916_0_0_11"/>
<proteinExistence type="predicted"/>
<gene>
    <name evidence="3" type="ordered locus">Krad_2398</name>
</gene>
<organism evidence="3 4">
    <name type="scientific">Kineococcus radiotolerans (strain ATCC BAA-149 / DSM 14245 / SRS30216)</name>
    <dbReference type="NCBI Taxonomy" id="266940"/>
    <lineage>
        <taxon>Bacteria</taxon>
        <taxon>Bacillati</taxon>
        <taxon>Actinomycetota</taxon>
        <taxon>Actinomycetes</taxon>
        <taxon>Kineosporiales</taxon>
        <taxon>Kineosporiaceae</taxon>
        <taxon>Kineococcus</taxon>
    </lineage>
</organism>
<keyword evidence="2" id="KW-1133">Transmembrane helix</keyword>
<evidence type="ECO:0000256" key="2">
    <source>
        <dbReference type="SAM" id="Phobius"/>
    </source>
</evidence>
<feature type="region of interest" description="Disordered" evidence="1">
    <location>
        <begin position="1"/>
        <end position="22"/>
    </location>
</feature>
<dbReference type="EMBL" id="CP000750">
    <property type="protein sequence ID" value="ABS03878.1"/>
    <property type="molecule type" value="Genomic_DNA"/>
</dbReference>
<dbReference type="STRING" id="266940.Krad_2398"/>
<evidence type="ECO:0000313" key="3">
    <source>
        <dbReference type="EMBL" id="ABS03878.1"/>
    </source>
</evidence>
<keyword evidence="4" id="KW-1185">Reference proteome</keyword>
<feature type="transmembrane region" description="Helical" evidence="2">
    <location>
        <begin position="85"/>
        <end position="103"/>
    </location>
</feature>
<dbReference type="KEGG" id="kra:Krad_2398"/>
<dbReference type="Proteomes" id="UP000001116">
    <property type="component" value="Chromosome"/>
</dbReference>
<keyword evidence="2" id="KW-0812">Transmembrane</keyword>
<accession>A6WAN9</accession>